<dbReference type="STRING" id="187304.B0E33_13785"/>
<gene>
    <name evidence="2" type="ORF">LAL4801_04621</name>
</gene>
<feature type="transmembrane region" description="Helical" evidence="1">
    <location>
        <begin position="293"/>
        <end position="317"/>
    </location>
</feature>
<dbReference type="Proteomes" id="UP000048926">
    <property type="component" value="Unassembled WGS sequence"/>
</dbReference>
<keyword evidence="1" id="KW-0812">Transmembrane</keyword>
<protein>
    <recommendedName>
        <fullName evidence="4">DUF4350 domain-containing protein</fullName>
    </recommendedName>
</protein>
<reference evidence="3" key="1">
    <citation type="submission" date="2015-07" db="EMBL/GenBank/DDBJ databases">
        <authorList>
            <person name="Rodrigo-Torres Lidia"/>
            <person name="Arahal R.David."/>
        </authorList>
    </citation>
    <scope>NUCLEOTIDE SEQUENCE [LARGE SCALE GENOMIC DNA]</scope>
    <source>
        <strain evidence="3">CECT 4801</strain>
    </source>
</reference>
<evidence type="ECO:0000313" key="2">
    <source>
        <dbReference type="EMBL" id="CTQ46164.1"/>
    </source>
</evidence>
<keyword evidence="1" id="KW-0472">Membrane</keyword>
<evidence type="ECO:0000256" key="1">
    <source>
        <dbReference type="SAM" id="Phobius"/>
    </source>
</evidence>
<dbReference type="EMBL" id="CXST01000003">
    <property type="protein sequence ID" value="CTQ46164.1"/>
    <property type="molecule type" value="Genomic_DNA"/>
</dbReference>
<keyword evidence="3" id="KW-1185">Reference proteome</keyword>
<keyword evidence="1" id="KW-1133">Transmembrane helix</keyword>
<dbReference type="AlphaFoldDB" id="A0A0M6Y8X2"/>
<evidence type="ECO:0000313" key="3">
    <source>
        <dbReference type="Proteomes" id="UP000048926"/>
    </source>
</evidence>
<dbReference type="RefSeq" id="WP_055659890.1">
    <property type="nucleotide sequence ID" value="NZ_CXST01000003.1"/>
</dbReference>
<feature type="transmembrane region" description="Helical" evidence="1">
    <location>
        <begin position="17"/>
        <end position="35"/>
    </location>
</feature>
<sequence length="440" mass="48199">MSESAANTRPKGPSLETAVIALICVAVLIAGWYILSQRQQVLRRSPAGLDGLQVWLATNGASAQNFAGGWLMDQTAVGLLVVPLYDTLPDSERSSPRTKEELLLQQDEYDLATAVVLEKAERVPTLLVLPKWRSGMRLTGLAHPFLKVEADRLQTIVNKVTGTSGTKIAAATRPFSDFRYQSQQGEPLRAEIYAAQTFANEACRPIVGDTGAMLLADCPLADAGDGEQDRILVLSDPDLINNHGLRLGDNAGIALDVLTEKAGTRNIVIDYSRSSWLRDPVSEPKRERTWEDLLRFFGPPFLTLWLGTALLLGLALWRSFIRYGPIRDEEAGPGAGKDLAVQARARLMRLSGQDGALIREYATARISATASALFGPAHARHYAGEDAFLTYTERRHPALAPRLRAILADIRKLPARLPATEAIQQIDQLEQVLEQITHDA</sequence>
<name>A0A0M6Y8X2_9HYPH</name>
<organism evidence="2 3">
    <name type="scientific">Roseibium aggregatum</name>
    <dbReference type="NCBI Taxonomy" id="187304"/>
    <lineage>
        <taxon>Bacteria</taxon>
        <taxon>Pseudomonadati</taxon>
        <taxon>Pseudomonadota</taxon>
        <taxon>Alphaproteobacteria</taxon>
        <taxon>Hyphomicrobiales</taxon>
        <taxon>Stappiaceae</taxon>
        <taxon>Roseibium</taxon>
    </lineage>
</organism>
<accession>A0A0M6Y8X2</accession>
<evidence type="ECO:0008006" key="4">
    <source>
        <dbReference type="Google" id="ProtNLM"/>
    </source>
</evidence>
<dbReference type="OrthoDB" id="7198805at2"/>
<proteinExistence type="predicted"/>